<dbReference type="InterPro" id="IPR004360">
    <property type="entry name" value="Glyas_Fos-R_dOase_dom"/>
</dbReference>
<organism evidence="2 3">
    <name type="scientific">Nonomuraea aridisoli</name>
    <dbReference type="NCBI Taxonomy" id="2070368"/>
    <lineage>
        <taxon>Bacteria</taxon>
        <taxon>Bacillati</taxon>
        <taxon>Actinomycetota</taxon>
        <taxon>Actinomycetes</taxon>
        <taxon>Streptosporangiales</taxon>
        <taxon>Streptosporangiaceae</taxon>
        <taxon>Nonomuraea</taxon>
    </lineage>
</organism>
<proteinExistence type="predicted"/>
<dbReference type="SUPFAM" id="SSF54593">
    <property type="entry name" value="Glyoxalase/Bleomycin resistance protein/Dihydroxybiphenyl dioxygenase"/>
    <property type="match status" value="1"/>
</dbReference>
<keyword evidence="3" id="KW-1185">Reference proteome</keyword>
<dbReference type="AlphaFoldDB" id="A0A2W2ED73"/>
<dbReference type="InterPro" id="IPR029068">
    <property type="entry name" value="Glyas_Bleomycin-R_OHBP_Dase"/>
</dbReference>
<dbReference type="EMBL" id="POUD01000300">
    <property type="protein sequence ID" value="PZG07297.1"/>
    <property type="molecule type" value="Genomic_DNA"/>
</dbReference>
<dbReference type="Pfam" id="PF00903">
    <property type="entry name" value="Glyoxalase"/>
    <property type="match status" value="1"/>
</dbReference>
<protein>
    <recommendedName>
        <fullName evidence="1">Glyoxalase/fosfomycin resistance/dioxygenase domain-containing protein</fullName>
    </recommendedName>
</protein>
<accession>A0A2W2ED73</accession>
<dbReference type="OrthoDB" id="9794917at2"/>
<feature type="domain" description="Glyoxalase/fosfomycin resistance/dioxygenase" evidence="1">
    <location>
        <begin position="37"/>
        <end position="86"/>
    </location>
</feature>
<evidence type="ECO:0000313" key="2">
    <source>
        <dbReference type="EMBL" id="PZG07297.1"/>
    </source>
</evidence>
<evidence type="ECO:0000259" key="1">
    <source>
        <dbReference type="Pfam" id="PF00903"/>
    </source>
</evidence>
<comment type="caution">
    <text evidence="2">The sequence shown here is derived from an EMBL/GenBank/DDBJ whole genome shotgun (WGS) entry which is preliminary data.</text>
</comment>
<evidence type="ECO:0000313" key="3">
    <source>
        <dbReference type="Proteomes" id="UP000249304"/>
    </source>
</evidence>
<sequence>MTARSLHERRVRRRRALRSHVRVVVSPGEDNPRRNDGARCQLFQADDIVETCRELAARGVEFTEERSRQPWGWSAVFKDDEGHLFHLGQRWGRPLKRGRQVENENHSLLG</sequence>
<name>A0A2W2ED73_9ACTN</name>
<dbReference type="Proteomes" id="UP000249304">
    <property type="component" value="Unassembled WGS sequence"/>
</dbReference>
<gene>
    <name evidence="2" type="ORF">C1J01_40995</name>
</gene>
<dbReference type="Gene3D" id="3.10.180.10">
    <property type="entry name" value="2,3-Dihydroxybiphenyl 1,2-Dioxygenase, domain 1"/>
    <property type="match status" value="1"/>
</dbReference>
<reference evidence="2 3" key="1">
    <citation type="submission" date="2018-01" db="EMBL/GenBank/DDBJ databases">
        <title>Draft genome sequence of Nonomuraea sp. KC333.</title>
        <authorList>
            <person name="Sahin N."/>
            <person name="Saygin H."/>
            <person name="Ay H."/>
        </authorList>
    </citation>
    <scope>NUCLEOTIDE SEQUENCE [LARGE SCALE GENOMIC DNA]</scope>
    <source>
        <strain evidence="2 3">KC333</strain>
    </source>
</reference>